<evidence type="ECO:0000313" key="9">
    <source>
        <dbReference type="EMBL" id="OGL79244.1"/>
    </source>
</evidence>
<feature type="binding site" evidence="7">
    <location>
        <position position="222"/>
    </location>
    <ligand>
        <name>L-aspartate</name>
        <dbReference type="ChEBI" id="CHEBI:29991"/>
    </ligand>
</feature>
<keyword evidence="3 7" id="KW-0547">Nucleotide-binding</keyword>
<feature type="region of interest" description="Aspartate" evidence="7">
    <location>
        <begin position="200"/>
        <end position="203"/>
    </location>
</feature>
<dbReference type="InterPro" id="IPR045864">
    <property type="entry name" value="aa-tRNA-synth_II/BPL/LPL"/>
</dbReference>
<proteinExistence type="inferred from homology"/>
<dbReference type="NCBIfam" id="TIGR00459">
    <property type="entry name" value="aspS_bact"/>
    <property type="match status" value="1"/>
</dbReference>
<comment type="function">
    <text evidence="7">Catalyzes the attachment of L-aspartate to tRNA(Asp) in a two-step reaction: L-aspartate is first activated by ATP to form Asp-AMP and then transferred to the acceptor end of tRNA(Asp).</text>
</comment>
<dbReference type="InterPro" id="IPR004364">
    <property type="entry name" value="Aa-tRNA-synt_II"/>
</dbReference>
<dbReference type="Gene3D" id="3.30.930.10">
    <property type="entry name" value="Bira Bifunctional Protein, Domain 2"/>
    <property type="match status" value="2"/>
</dbReference>
<dbReference type="InterPro" id="IPR004524">
    <property type="entry name" value="Asp-tRNA-ligase_1"/>
</dbReference>
<dbReference type="Gene3D" id="3.30.1360.30">
    <property type="entry name" value="GAD-like domain"/>
    <property type="match status" value="1"/>
</dbReference>
<comment type="subcellular location">
    <subcellularLocation>
        <location evidence="7">Cytoplasm</location>
    </subcellularLocation>
</comment>
<evidence type="ECO:0000256" key="6">
    <source>
        <dbReference type="ARBA" id="ARBA00023146"/>
    </source>
</evidence>
<evidence type="ECO:0000256" key="5">
    <source>
        <dbReference type="ARBA" id="ARBA00022917"/>
    </source>
</evidence>
<dbReference type="GO" id="GO:0006422">
    <property type="term" value="P:aspartyl-tRNA aminoacylation"/>
    <property type="evidence" value="ECO:0007669"/>
    <property type="project" value="UniProtKB-UniRule"/>
</dbReference>
<dbReference type="PANTHER" id="PTHR22594:SF5">
    <property type="entry name" value="ASPARTATE--TRNA LIGASE, MITOCHONDRIAL"/>
    <property type="match status" value="1"/>
</dbReference>
<feature type="domain" description="Aminoacyl-transfer RNA synthetases class-II family profile" evidence="8">
    <location>
        <begin position="143"/>
        <end position="449"/>
    </location>
</feature>
<dbReference type="SUPFAM" id="SSF50249">
    <property type="entry name" value="Nucleic acid-binding proteins"/>
    <property type="match status" value="1"/>
</dbReference>
<dbReference type="PANTHER" id="PTHR22594">
    <property type="entry name" value="ASPARTYL/LYSYL-TRNA SYNTHETASE"/>
    <property type="match status" value="1"/>
</dbReference>
<dbReference type="InterPro" id="IPR002312">
    <property type="entry name" value="Asp/Asn-tRNA-synth_IIb"/>
</dbReference>
<keyword evidence="5 7" id="KW-0648">Protein biosynthesis</keyword>
<reference evidence="9 10" key="1">
    <citation type="journal article" date="2016" name="Nat. Commun.">
        <title>Thousands of microbial genomes shed light on interconnected biogeochemical processes in an aquifer system.</title>
        <authorList>
            <person name="Anantharaman K."/>
            <person name="Brown C.T."/>
            <person name="Hug L.A."/>
            <person name="Sharon I."/>
            <person name="Castelle C.J."/>
            <person name="Probst A.J."/>
            <person name="Thomas B.C."/>
            <person name="Singh A."/>
            <person name="Wilkins M.J."/>
            <person name="Karaoz U."/>
            <person name="Brodie E.L."/>
            <person name="Williams K.H."/>
            <person name="Hubbard S.S."/>
            <person name="Banfield J.F."/>
        </authorList>
    </citation>
    <scope>NUCLEOTIDE SEQUENCE [LARGE SCALE GENOMIC DNA]</scope>
</reference>
<organism evidence="9 10">
    <name type="scientific">Candidatus Uhrbacteria bacterium RIFCSPHIGHO2_12_FULL_60_25</name>
    <dbReference type="NCBI Taxonomy" id="1802399"/>
    <lineage>
        <taxon>Bacteria</taxon>
        <taxon>Candidatus Uhriibacteriota</taxon>
    </lineage>
</organism>
<name>A0A1F7UNA6_9BACT</name>
<dbReference type="GO" id="GO:0004815">
    <property type="term" value="F:aspartate-tRNA ligase activity"/>
    <property type="evidence" value="ECO:0007669"/>
    <property type="project" value="UniProtKB-UniRule"/>
</dbReference>
<feature type="binding site" evidence="7">
    <location>
        <begin position="222"/>
        <end position="224"/>
    </location>
    <ligand>
        <name>ATP</name>
        <dbReference type="ChEBI" id="CHEBI:30616"/>
    </ligand>
</feature>
<evidence type="ECO:0000313" key="10">
    <source>
        <dbReference type="Proteomes" id="UP000176603"/>
    </source>
</evidence>
<evidence type="ECO:0000259" key="8">
    <source>
        <dbReference type="PROSITE" id="PS50862"/>
    </source>
</evidence>
<dbReference type="Gene3D" id="2.40.50.140">
    <property type="entry name" value="Nucleic acid-binding proteins"/>
    <property type="match status" value="1"/>
</dbReference>
<dbReference type="Pfam" id="PF00152">
    <property type="entry name" value="tRNA-synt_2"/>
    <property type="match status" value="1"/>
</dbReference>
<dbReference type="Pfam" id="PF01336">
    <property type="entry name" value="tRNA_anti-codon"/>
    <property type="match status" value="1"/>
</dbReference>
<dbReference type="CDD" id="cd04317">
    <property type="entry name" value="EcAspRS_like_N"/>
    <property type="match status" value="1"/>
</dbReference>
<keyword evidence="7" id="KW-0963">Cytoplasm</keyword>
<dbReference type="STRING" id="1802399.A3E39_00490"/>
<feature type="binding site" evidence="7">
    <location>
        <position position="370"/>
    </location>
    <ligand>
        <name>L-aspartate</name>
        <dbReference type="ChEBI" id="CHEBI:29991"/>
    </ligand>
</feature>
<keyword evidence="2 7" id="KW-0436">Ligase</keyword>
<comment type="catalytic activity">
    <reaction evidence="7">
        <text>tRNA(Asp) + L-aspartate + ATP = L-aspartyl-tRNA(Asp) + AMP + diphosphate</text>
        <dbReference type="Rhea" id="RHEA:19649"/>
        <dbReference type="Rhea" id="RHEA-COMP:9660"/>
        <dbReference type="Rhea" id="RHEA-COMP:9678"/>
        <dbReference type="ChEBI" id="CHEBI:29991"/>
        <dbReference type="ChEBI" id="CHEBI:30616"/>
        <dbReference type="ChEBI" id="CHEBI:33019"/>
        <dbReference type="ChEBI" id="CHEBI:78442"/>
        <dbReference type="ChEBI" id="CHEBI:78516"/>
        <dbReference type="ChEBI" id="CHEBI:456215"/>
        <dbReference type="EC" id="6.1.1.12"/>
    </reaction>
</comment>
<dbReference type="GO" id="GO:0005737">
    <property type="term" value="C:cytoplasm"/>
    <property type="evidence" value="ECO:0007669"/>
    <property type="project" value="UniProtKB-SubCell"/>
</dbReference>
<evidence type="ECO:0000256" key="1">
    <source>
        <dbReference type="ARBA" id="ARBA00006303"/>
    </source>
</evidence>
<feature type="binding site" evidence="7">
    <location>
        <position position="327"/>
    </location>
    <ligand>
        <name>L-aspartate</name>
        <dbReference type="ChEBI" id="CHEBI:29991"/>
    </ligand>
</feature>
<dbReference type="InterPro" id="IPR012340">
    <property type="entry name" value="NA-bd_OB-fold"/>
</dbReference>
<dbReference type="InterPro" id="IPR047090">
    <property type="entry name" value="AspRS_core"/>
</dbReference>
<dbReference type="InterPro" id="IPR004115">
    <property type="entry name" value="GAD-like_sf"/>
</dbReference>
<comment type="subunit">
    <text evidence="7">Homodimer.</text>
</comment>
<evidence type="ECO:0000256" key="7">
    <source>
        <dbReference type="HAMAP-Rule" id="MF_00044"/>
    </source>
</evidence>
<feature type="binding site" evidence="7">
    <location>
        <begin position="415"/>
        <end position="418"/>
    </location>
    <ligand>
        <name>ATP</name>
        <dbReference type="ChEBI" id="CHEBI:30616"/>
    </ligand>
</feature>
<dbReference type="EMBL" id="MGEH01000015">
    <property type="protein sequence ID" value="OGL79244.1"/>
    <property type="molecule type" value="Genomic_DNA"/>
</dbReference>
<dbReference type="AlphaFoldDB" id="A0A1F7UNA6"/>
<dbReference type="InterPro" id="IPR004365">
    <property type="entry name" value="NA-bd_OB_tRNA"/>
</dbReference>
<dbReference type="HAMAP" id="MF_00044">
    <property type="entry name" value="Asp_tRNA_synth_type1"/>
    <property type="match status" value="1"/>
</dbReference>
<comment type="similarity">
    <text evidence="1 7">Belongs to the class-II aminoacyl-tRNA synthetase family. Type 1 subfamily.</text>
</comment>
<dbReference type="InterPro" id="IPR047089">
    <property type="entry name" value="Asp-tRNA-ligase_1_N"/>
</dbReference>
<dbReference type="InterPro" id="IPR006195">
    <property type="entry name" value="aa-tRNA-synth_II"/>
</dbReference>
<evidence type="ECO:0000256" key="4">
    <source>
        <dbReference type="ARBA" id="ARBA00022840"/>
    </source>
</evidence>
<comment type="caution">
    <text evidence="9">The sequence shown here is derived from an EMBL/GenBank/DDBJ whole genome shotgun (WGS) entry which is preliminary data.</text>
</comment>
<dbReference type="Proteomes" id="UP000176603">
    <property type="component" value="Unassembled WGS sequence"/>
</dbReference>
<dbReference type="GO" id="GO:0003676">
    <property type="term" value="F:nucleic acid binding"/>
    <property type="evidence" value="ECO:0007669"/>
    <property type="project" value="InterPro"/>
</dbReference>
<dbReference type="SUPFAM" id="SSF55681">
    <property type="entry name" value="Class II aaRS and biotin synthetases"/>
    <property type="match status" value="1"/>
</dbReference>
<accession>A0A1F7UNA6</accession>
<feature type="binding site" evidence="7">
    <location>
        <position position="176"/>
    </location>
    <ligand>
        <name>L-aspartate</name>
        <dbReference type="ChEBI" id="CHEBI:29991"/>
    </ligand>
</feature>
<protein>
    <recommendedName>
        <fullName evidence="7">Aspartate--tRNA ligase</fullName>
        <ecNumber evidence="7">6.1.1.12</ecNumber>
    </recommendedName>
    <alternativeName>
        <fullName evidence="7">Aspartyl-tRNA synthetase</fullName>
        <shortName evidence="7">AspRS</shortName>
    </alternativeName>
</protein>
<gene>
    <name evidence="7" type="primary">aspS</name>
    <name evidence="9" type="ORF">A3E39_00490</name>
</gene>
<feature type="binding site" evidence="7">
    <location>
        <position position="231"/>
    </location>
    <ligand>
        <name>ATP</name>
        <dbReference type="ChEBI" id="CHEBI:30616"/>
    </ligand>
</feature>
<feature type="binding site" evidence="7">
    <location>
        <position position="363"/>
    </location>
    <ligand>
        <name>ATP</name>
        <dbReference type="ChEBI" id="CHEBI:30616"/>
    </ligand>
</feature>
<dbReference type="EC" id="6.1.1.12" evidence="7"/>
<evidence type="ECO:0000256" key="2">
    <source>
        <dbReference type="ARBA" id="ARBA00022598"/>
    </source>
</evidence>
<dbReference type="GO" id="GO:0005524">
    <property type="term" value="F:ATP binding"/>
    <property type="evidence" value="ECO:0007669"/>
    <property type="project" value="UniProtKB-UniRule"/>
</dbReference>
<evidence type="ECO:0000256" key="3">
    <source>
        <dbReference type="ARBA" id="ARBA00022741"/>
    </source>
</evidence>
<sequence length="467" mass="53690">MMQRTMIGEAASHAGKTVKLNGWVNTRRDMGKIVFIDFRDRSGIVQVVFVPSELSEGQRDLIKDLRSEFVLEITGEVKKRDAKQVNPNISTGTVEVLAKNLVILNTAKTPPFELDRDTRDVNEEVRLKYRYLDLRTPRMQTNIRLRDRIITFFRDYMHRNNFVEIETPILMKGTPEGSREYIVPSRLHPAHFYVLPQSPQQFKQLCMVAGFERYFQIARCFRDEDQRGDRQPEFTQLDFEMSFVTQEDVLAYTEAMFIALVKELFPDKTVTSTPFPRMTYGECMNTHGNDKPDLRKNKNDPNELAFAWIVDFPMFETDEQGNIAAKHHPFCSIKEEDKEKFMKGEDLMNIRANAYDLVLNGFELSSGSIRIHEQDLQKLIFDLLGIEESEQKARFGHMLEAFTYGAPPHGGFAPGIDRIVMLMTGEPNIREVIAFPKDGNARDLMMGAPSTLPTKTLNEANIQVKKG</sequence>
<dbReference type="CDD" id="cd00777">
    <property type="entry name" value="AspRS_core"/>
    <property type="match status" value="1"/>
</dbReference>
<keyword evidence="4 7" id="KW-0067">ATP-binding</keyword>
<keyword evidence="6 7" id="KW-0030">Aminoacyl-tRNA synthetase</keyword>
<dbReference type="PROSITE" id="PS50862">
    <property type="entry name" value="AA_TRNA_LIGASE_II"/>
    <property type="match status" value="1"/>
</dbReference>
<dbReference type="PRINTS" id="PR01042">
    <property type="entry name" value="TRNASYNTHASP"/>
</dbReference>
<comment type="caution">
    <text evidence="7">Lacks conserved residue(s) required for the propagation of feature annotation.</text>
</comment>